<keyword evidence="2" id="KW-0808">Transferase</keyword>
<evidence type="ECO:0000256" key="3">
    <source>
        <dbReference type="ARBA" id="ARBA00022741"/>
    </source>
</evidence>
<proteinExistence type="predicted"/>
<keyword evidence="4" id="KW-0418">Kinase</keyword>
<dbReference type="Proteomes" id="UP000502823">
    <property type="component" value="Unassembled WGS sequence"/>
</dbReference>
<dbReference type="GO" id="GO:0043065">
    <property type="term" value="P:positive regulation of apoptotic process"/>
    <property type="evidence" value="ECO:0007669"/>
    <property type="project" value="TreeGrafter"/>
</dbReference>
<dbReference type="GO" id="GO:0005634">
    <property type="term" value="C:nucleus"/>
    <property type="evidence" value="ECO:0007669"/>
    <property type="project" value="TreeGrafter"/>
</dbReference>
<dbReference type="GO" id="GO:0035556">
    <property type="term" value="P:intracellular signal transduction"/>
    <property type="evidence" value="ECO:0007669"/>
    <property type="project" value="TreeGrafter"/>
</dbReference>
<feature type="compositionally biased region" description="Low complexity" evidence="6">
    <location>
        <begin position="433"/>
        <end position="451"/>
    </location>
</feature>
<keyword evidence="3" id="KW-0547">Nucleotide-binding</keyword>
<evidence type="ECO:0000256" key="5">
    <source>
        <dbReference type="ARBA" id="ARBA00022840"/>
    </source>
</evidence>
<dbReference type="PROSITE" id="PS50011">
    <property type="entry name" value="PROTEIN_KINASE_DOM"/>
    <property type="match status" value="1"/>
</dbReference>
<dbReference type="SUPFAM" id="SSF56112">
    <property type="entry name" value="Protein kinase-like (PK-like)"/>
    <property type="match status" value="1"/>
</dbReference>
<protein>
    <recommendedName>
        <fullName evidence="7">Protein kinase domain-containing protein</fullName>
    </recommendedName>
</protein>
<feature type="domain" description="Protein kinase" evidence="7">
    <location>
        <begin position="1"/>
        <end position="144"/>
    </location>
</feature>
<evidence type="ECO:0000259" key="7">
    <source>
        <dbReference type="PROSITE" id="PS50011"/>
    </source>
</evidence>
<organism evidence="8 9">
    <name type="scientific">Coptotermes formosanus</name>
    <name type="common">Formosan subterranean termite</name>
    <dbReference type="NCBI Taxonomy" id="36987"/>
    <lineage>
        <taxon>Eukaryota</taxon>
        <taxon>Metazoa</taxon>
        <taxon>Ecdysozoa</taxon>
        <taxon>Arthropoda</taxon>
        <taxon>Hexapoda</taxon>
        <taxon>Insecta</taxon>
        <taxon>Pterygota</taxon>
        <taxon>Neoptera</taxon>
        <taxon>Polyneoptera</taxon>
        <taxon>Dictyoptera</taxon>
        <taxon>Blattodea</taxon>
        <taxon>Blattoidea</taxon>
        <taxon>Termitoidae</taxon>
        <taxon>Rhinotermitidae</taxon>
        <taxon>Coptotermes</taxon>
    </lineage>
</organism>
<evidence type="ECO:0000313" key="8">
    <source>
        <dbReference type="EMBL" id="GFG36590.1"/>
    </source>
</evidence>
<dbReference type="GO" id="GO:0005524">
    <property type="term" value="F:ATP binding"/>
    <property type="evidence" value="ECO:0007669"/>
    <property type="project" value="UniProtKB-KW"/>
</dbReference>
<dbReference type="SMART" id="SM00220">
    <property type="entry name" value="S_TKc"/>
    <property type="match status" value="1"/>
</dbReference>
<dbReference type="EMBL" id="BLKM01000650">
    <property type="protein sequence ID" value="GFG36590.1"/>
    <property type="molecule type" value="Genomic_DNA"/>
</dbReference>
<accession>A0A6L2PYC1</accession>
<feature type="region of interest" description="Disordered" evidence="6">
    <location>
        <begin position="423"/>
        <end position="451"/>
    </location>
</feature>
<evidence type="ECO:0000256" key="4">
    <source>
        <dbReference type="ARBA" id="ARBA00022777"/>
    </source>
</evidence>
<name>A0A6L2PYC1_COPFO</name>
<keyword evidence="1" id="KW-0723">Serine/threonine-protein kinase</keyword>
<dbReference type="PANTHER" id="PTHR24342:SF12">
    <property type="entry name" value="DEATH-ASSOCIATED PROTEIN KINASE RELATED"/>
    <property type="match status" value="1"/>
</dbReference>
<dbReference type="AlphaFoldDB" id="A0A6L2PYC1"/>
<sequence length="623" mass="68352">MGVLMNLRHTAPQNLVLMSEFPHGEVKLCDLGISRYISQGADIRDILGTPDYVAPEVLNYEPISLATDMWSVGVLLYVLLTGCSPFGGDTKQETFCNISQCKLDFPEDLFEDVSEDAKDLMRKLMIKEPSKRLSATECLQHCWFTNVDLVPVQPMQTPVTFSETLTATGEEARVKLSPTISRKLENITDKILSYQETTAMSITSPTAVTNVTTSLSVSRCREISMPVAKSTEMSSVVSAAEKASEKVGMSFSRRSRFMKNMENLAQSYIDLSNTKNNNIVDNDIALVNTDVILSSASGLDKSSNVNESVNVSSEVENNNGTCISVRSVNKATAMHTVPVGAVDSYNFNHPSNNTETTVKPRQQNLNVTQTENEVTTKVMDNDDCVYTCRRCFIIDDSEDETSIGNGAASLLIHGSVMTVTSENAHSYSDHSSSDSGSDTVSEMSIDSSSDRSSIISLDDSLLEYNYSKINGRPYPGGSYVSYSSPNHNVWDSTGTLSTPRNERVAKYPCSETFSRAFSRFNSVSGGMQEPGIKEPQDRSFCSATPPKQFAKAAHTSVLNKVLVSSVSTNNTSATRKVDVMREHNGNIVVIREVKSGKYNRISEVKCESLQSRIRKLQVQGTKS</sequence>
<dbReference type="InterPro" id="IPR011009">
    <property type="entry name" value="Kinase-like_dom_sf"/>
</dbReference>
<dbReference type="PANTHER" id="PTHR24342">
    <property type="entry name" value="SERINE/THREONINE-PROTEIN KINASE 17"/>
    <property type="match status" value="1"/>
</dbReference>
<gene>
    <name evidence="8" type="ORF">Cfor_06394</name>
</gene>
<comment type="caution">
    <text evidence="8">The sequence shown here is derived from an EMBL/GenBank/DDBJ whole genome shotgun (WGS) entry which is preliminary data.</text>
</comment>
<evidence type="ECO:0000256" key="6">
    <source>
        <dbReference type="SAM" id="MobiDB-lite"/>
    </source>
</evidence>
<evidence type="ECO:0000256" key="2">
    <source>
        <dbReference type="ARBA" id="ARBA00022679"/>
    </source>
</evidence>
<keyword evidence="5" id="KW-0067">ATP-binding</keyword>
<dbReference type="GO" id="GO:0004674">
    <property type="term" value="F:protein serine/threonine kinase activity"/>
    <property type="evidence" value="ECO:0007669"/>
    <property type="project" value="UniProtKB-KW"/>
</dbReference>
<evidence type="ECO:0000256" key="1">
    <source>
        <dbReference type="ARBA" id="ARBA00022527"/>
    </source>
</evidence>
<dbReference type="InterPro" id="IPR000719">
    <property type="entry name" value="Prot_kinase_dom"/>
</dbReference>
<dbReference type="Pfam" id="PF00069">
    <property type="entry name" value="Pkinase"/>
    <property type="match status" value="1"/>
</dbReference>
<reference evidence="9" key="1">
    <citation type="submission" date="2020-01" db="EMBL/GenBank/DDBJ databases">
        <title>Draft genome sequence of the Termite Coptotermes fromosanus.</title>
        <authorList>
            <person name="Itakura S."/>
            <person name="Yosikawa Y."/>
            <person name="Umezawa K."/>
        </authorList>
    </citation>
    <scope>NUCLEOTIDE SEQUENCE [LARGE SCALE GENOMIC DNA]</scope>
</reference>
<dbReference type="Gene3D" id="1.10.510.10">
    <property type="entry name" value="Transferase(Phosphotransferase) domain 1"/>
    <property type="match status" value="1"/>
</dbReference>
<evidence type="ECO:0000313" key="9">
    <source>
        <dbReference type="Proteomes" id="UP000502823"/>
    </source>
</evidence>
<dbReference type="InParanoid" id="A0A6L2PYC1"/>
<dbReference type="OrthoDB" id="74764at2759"/>
<keyword evidence="9" id="KW-1185">Reference proteome</keyword>